<dbReference type="SUPFAM" id="SSF54211">
    <property type="entry name" value="Ribosomal protein S5 domain 2-like"/>
    <property type="match status" value="1"/>
</dbReference>
<reference evidence="15 16" key="1">
    <citation type="submission" date="2012-11" db="EMBL/GenBank/DDBJ databases">
        <title>Whole genome sequence of Acidocella aminolytica 101 = DSM 11237.</title>
        <authorList>
            <person name="Azuma Y."/>
            <person name="Higashiura N."/>
            <person name="Hirakawa H."/>
            <person name="Matsushita K."/>
        </authorList>
    </citation>
    <scope>NUCLEOTIDE SEQUENCE [LARGE SCALE GENOMIC DNA]</scope>
    <source>
        <strain evidence="16">101 / DSM 11237</strain>
    </source>
</reference>
<comment type="function">
    <text evidence="11">Plays a role in repairing double-strand DNA breaks, probably involving stabilizing or processing branched DNA or blocked replication forks.</text>
</comment>
<evidence type="ECO:0000256" key="13">
    <source>
        <dbReference type="RuleBase" id="RU003555"/>
    </source>
</evidence>
<dbReference type="GO" id="GO:0005829">
    <property type="term" value="C:cytosol"/>
    <property type="evidence" value="ECO:0007669"/>
    <property type="project" value="TreeGrafter"/>
</dbReference>
<sequence>MAKPVKTYACTACGAVFPKWAGRCEACGEWNTLEEQTAPKTLPGGLKDNARRTGSKLEFVGLAGITPPPPRVPTTITEFDRVLGGGLVPASVVLVGGDPGIGKSTLLLQASAALGRAGQEVVYISGEESIDQIRMRALRLGLANAPLHLAAATQLGDILTSLPHFPKVALVVIDSIQTMWAEGIDSAPGSVTQVRAAAFELIRAAKTQGFALLLVGHVTKEGALAGPRVLEHMVDVVLHFEGDRGHQFRILRGMKNRFGATDEIGVFEMTSQGLSQVANPSALFLAERRGNVAGSAVLAGLEGSRPVLVEIQCLLASNPGGSPRRSVIGWDSGRLSMLLAVLETRCGLKLAMNDVYLNVAGGLRVNEPAADLAVAAALISAASDVPTDPEMVFFGEIGLSGELRQVAQTELRLKEAAKLGFARAAGPKRVAGGTNKLSVPKTLSMIEIGHLTDLVSIIATGQKPGAKREEGE</sequence>
<dbReference type="FunFam" id="3.40.50.300:FF:000050">
    <property type="entry name" value="DNA repair protein RadA"/>
    <property type="match status" value="1"/>
</dbReference>
<keyword evidence="2 11" id="KW-0547">Nucleotide-binding</keyword>
<dbReference type="HAMAP" id="MF_01498">
    <property type="entry name" value="RadA_bact"/>
    <property type="match status" value="1"/>
</dbReference>
<evidence type="ECO:0000256" key="4">
    <source>
        <dbReference type="ARBA" id="ARBA00022771"/>
    </source>
</evidence>
<comment type="similarity">
    <text evidence="11 13">Belongs to the RecA family. RadA subfamily.</text>
</comment>
<evidence type="ECO:0000256" key="10">
    <source>
        <dbReference type="ARBA" id="ARBA00023204"/>
    </source>
</evidence>
<keyword evidence="16" id="KW-1185">Reference proteome</keyword>
<gene>
    <name evidence="11" type="primary">radA</name>
    <name evidence="15" type="ORF">Aam_089_078</name>
</gene>
<protein>
    <recommendedName>
        <fullName evidence="11 12">DNA repair protein RadA</fullName>
    </recommendedName>
</protein>
<evidence type="ECO:0000256" key="6">
    <source>
        <dbReference type="ARBA" id="ARBA00022833"/>
    </source>
</evidence>
<keyword evidence="9 11" id="KW-0238">DNA-binding</keyword>
<dbReference type="Pfam" id="PF13541">
    <property type="entry name" value="ChlI"/>
    <property type="match status" value="1"/>
</dbReference>
<dbReference type="InterPro" id="IPR004504">
    <property type="entry name" value="DNA_repair_RadA"/>
</dbReference>
<dbReference type="InterPro" id="IPR003593">
    <property type="entry name" value="AAA+_ATPase"/>
</dbReference>
<dbReference type="PROSITE" id="PS50162">
    <property type="entry name" value="RECA_2"/>
    <property type="match status" value="1"/>
</dbReference>
<dbReference type="RefSeq" id="WP_048879662.1">
    <property type="nucleotide sequence ID" value="NZ_BANC01000087.1"/>
</dbReference>
<dbReference type="GO" id="GO:0003684">
    <property type="term" value="F:damaged DNA binding"/>
    <property type="evidence" value="ECO:0007669"/>
    <property type="project" value="InterPro"/>
</dbReference>
<dbReference type="InterPro" id="IPR027417">
    <property type="entry name" value="P-loop_NTPase"/>
</dbReference>
<evidence type="ECO:0000256" key="8">
    <source>
        <dbReference type="ARBA" id="ARBA00023016"/>
    </source>
</evidence>
<comment type="domain">
    <text evidence="11">The middle region has homology to RecA with ATPase motifs including the RadA KNRFG motif, while the C-terminus is homologous to Lon protease.</text>
</comment>
<organism evidence="15 16">
    <name type="scientific">Acidocella aminolytica 101 = DSM 11237</name>
    <dbReference type="NCBI Taxonomy" id="1120923"/>
    <lineage>
        <taxon>Bacteria</taxon>
        <taxon>Pseudomonadati</taxon>
        <taxon>Pseudomonadota</taxon>
        <taxon>Alphaproteobacteria</taxon>
        <taxon>Acetobacterales</taxon>
        <taxon>Acidocellaceae</taxon>
        <taxon>Acidocella</taxon>
    </lineage>
</organism>
<dbReference type="NCBIfam" id="TIGR00416">
    <property type="entry name" value="sms"/>
    <property type="match status" value="1"/>
</dbReference>
<dbReference type="PRINTS" id="PR01874">
    <property type="entry name" value="DNAREPAIRADA"/>
</dbReference>
<dbReference type="SMART" id="SM00382">
    <property type="entry name" value="AAA"/>
    <property type="match status" value="1"/>
</dbReference>
<evidence type="ECO:0000256" key="7">
    <source>
        <dbReference type="ARBA" id="ARBA00022840"/>
    </source>
</evidence>
<proteinExistence type="inferred from homology"/>
<evidence type="ECO:0000313" key="15">
    <source>
        <dbReference type="EMBL" id="GAN81285.1"/>
    </source>
</evidence>
<keyword evidence="6 13" id="KW-0862">Zinc</keyword>
<dbReference type="GO" id="GO:0140664">
    <property type="term" value="F:ATP-dependent DNA damage sensor activity"/>
    <property type="evidence" value="ECO:0007669"/>
    <property type="project" value="InterPro"/>
</dbReference>
<dbReference type="STRING" id="1120923.SAMN02746095_01334"/>
<name>A0A0D6PHP2_9PROT</name>
<dbReference type="Gene3D" id="3.30.230.10">
    <property type="match status" value="1"/>
</dbReference>
<dbReference type="SUPFAM" id="SSF52540">
    <property type="entry name" value="P-loop containing nucleoside triphosphate hydrolases"/>
    <property type="match status" value="1"/>
</dbReference>
<dbReference type="CDD" id="cd01121">
    <property type="entry name" value="RadA_SMS_N"/>
    <property type="match status" value="1"/>
</dbReference>
<comment type="caution">
    <text evidence="15">The sequence shown here is derived from an EMBL/GenBank/DDBJ whole genome shotgun (WGS) entry which is preliminary data.</text>
</comment>
<keyword evidence="1 11" id="KW-0479">Metal-binding</keyword>
<comment type="function">
    <text evidence="13">DNA-dependent ATPase involved in processing of recombination intermediates, plays a role in repairing DNA breaks. Stimulates the branch migration of RecA-mediated strand transfer reactions, allowing the 3' invading strand to extend heteroduplex DNA faster. Binds ssDNA in the presence of ADP but not other nucleotides, has ATPase activity that is stimulated by ssDNA and various branched DNA structures, but inhibited by SSB. Does not have RecA's homology-searching function.</text>
</comment>
<dbReference type="Pfam" id="PF18073">
    <property type="entry name" value="Zn_ribbon_LapB"/>
    <property type="match status" value="1"/>
</dbReference>
<dbReference type="InterPro" id="IPR020588">
    <property type="entry name" value="RecA_ATP-bd"/>
</dbReference>
<evidence type="ECO:0000313" key="16">
    <source>
        <dbReference type="Proteomes" id="UP000032668"/>
    </source>
</evidence>
<dbReference type="Gene3D" id="3.40.50.300">
    <property type="entry name" value="P-loop containing nucleotide triphosphate hydrolases"/>
    <property type="match status" value="1"/>
</dbReference>
<feature type="short sequence motif" description="RadA KNRFG motif" evidence="11">
    <location>
        <begin position="255"/>
        <end position="259"/>
    </location>
</feature>
<keyword evidence="10 11" id="KW-0234">DNA repair</keyword>
<keyword evidence="8 11" id="KW-0346">Stress response</keyword>
<keyword evidence="4 13" id="KW-0863">Zinc-finger</keyword>
<feature type="region of interest" description="Lon-protease-like" evidence="11">
    <location>
        <begin position="354"/>
        <end position="472"/>
    </location>
</feature>
<accession>A0A0D6PHP2</accession>
<keyword evidence="7 11" id="KW-0067">ATP-binding</keyword>
<keyword evidence="3 11" id="KW-0227">DNA damage</keyword>
<evidence type="ECO:0000256" key="11">
    <source>
        <dbReference type="HAMAP-Rule" id="MF_01498"/>
    </source>
</evidence>
<dbReference type="Proteomes" id="UP000032668">
    <property type="component" value="Unassembled WGS sequence"/>
</dbReference>
<evidence type="ECO:0000256" key="9">
    <source>
        <dbReference type="ARBA" id="ARBA00023125"/>
    </source>
</evidence>
<dbReference type="PANTHER" id="PTHR32472">
    <property type="entry name" value="DNA REPAIR PROTEIN RADA"/>
    <property type="match status" value="1"/>
</dbReference>
<evidence type="ECO:0000256" key="1">
    <source>
        <dbReference type="ARBA" id="ARBA00022723"/>
    </source>
</evidence>
<evidence type="ECO:0000259" key="14">
    <source>
        <dbReference type="PROSITE" id="PS50162"/>
    </source>
</evidence>
<keyword evidence="5" id="KW-0378">Hydrolase</keyword>
<dbReference type="GO" id="GO:0005524">
    <property type="term" value="F:ATP binding"/>
    <property type="evidence" value="ECO:0007669"/>
    <property type="project" value="UniProtKB-UniRule"/>
</dbReference>
<feature type="binding site" evidence="11">
    <location>
        <begin position="97"/>
        <end position="104"/>
    </location>
    <ligand>
        <name>ATP</name>
        <dbReference type="ChEBI" id="CHEBI:30616"/>
    </ligand>
</feature>
<dbReference type="EMBL" id="BANC01000087">
    <property type="protein sequence ID" value="GAN81285.1"/>
    <property type="molecule type" value="Genomic_DNA"/>
</dbReference>
<evidence type="ECO:0000256" key="5">
    <source>
        <dbReference type="ARBA" id="ARBA00022801"/>
    </source>
</evidence>
<dbReference type="InterPro" id="IPR014721">
    <property type="entry name" value="Ribsml_uS5_D2-typ_fold_subgr"/>
</dbReference>
<dbReference type="InterPro" id="IPR041166">
    <property type="entry name" value="Rubredoxin_2"/>
</dbReference>
<dbReference type="GO" id="GO:0016787">
    <property type="term" value="F:hydrolase activity"/>
    <property type="evidence" value="ECO:0007669"/>
    <property type="project" value="UniProtKB-KW"/>
</dbReference>
<dbReference type="GO" id="GO:0008270">
    <property type="term" value="F:zinc ion binding"/>
    <property type="evidence" value="ECO:0007669"/>
    <property type="project" value="UniProtKB-KW"/>
</dbReference>
<evidence type="ECO:0000256" key="2">
    <source>
        <dbReference type="ARBA" id="ARBA00022741"/>
    </source>
</evidence>
<dbReference type="PANTHER" id="PTHR32472:SF10">
    <property type="entry name" value="DNA REPAIR PROTEIN RADA-LIKE PROTEIN"/>
    <property type="match status" value="1"/>
</dbReference>
<dbReference type="InterPro" id="IPR020568">
    <property type="entry name" value="Ribosomal_Su5_D2-typ_SF"/>
</dbReference>
<feature type="domain" description="RecA family profile 1" evidence="14">
    <location>
        <begin position="68"/>
        <end position="218"/>
    </location>
</feature>
<dbReference type="Pfam" id="PF13481">
    <property type="entry name" value="AAA_25"/>
    <property type="match status" value="1"/>
</dbReference>
<dbReference type="GO" id="GO:0000725">
    <property type="term" value="P:recombinational repair"/>
    <property type="evidence" value="ECO:0007669"/>
    <property type="project" value="UniProtKB-UniRule"/>
</dbReference>
<evidence type="ECO:0000256" key="3">
    <source>
        <dbReference type="ARBA" id="ARBA00022763"/>
    </source>
</evidence>
<dbReference type="OrthoDB" id="9803906at2"/>
<evidence type="ECO:0000256" key="12">
    <source>
        <dbReference type="NCBIfam" id="TIGR00416"/>
    </source>
</evidence>
<dbReference type="AlphaFoldDB" id="A0A0D6PHP2"/>